<keyword evidence="1" id="KW-1133">Transmembrane helix</keyword>
<evidence type="ECO:0000256" key="1">
    <source>
        <dbReference type="SAM" id="Phobius"/>
    </source>
</evidence>
<feature type="transmembrane region" description="Helical" evidence="1">
    <location>
        <begin position="6"/>
        <end position="24"/>
    </location>
</feature>
<evidence type="ECO:0000313" key="3">
    <source>
        <dbReference type="EMBL" id="WDE96383.1"/>
    </source>
</evidence>
<feature type="transmembrane region" description="Helical" evidence="1">
    <location>
        <begin position="60"/>
        <end position="78"/>
    </location>
</feature>
<dbReference type="InterPro" id="IPR024163">
    <property type="entry name" value="Aerotolerance_reg_N"/>
</dbReference>
<proteinExistence type="predicted"/>
<keyword evidence="1" id="KW-0472">Membrane</keyword>
<dbReference type="PANTHER" id="PTHR37464:SF1">
    <property type="entry name" value="BLL2463 PROTEIN"/>
    <property type="match status" value="1"/>
</dbReference>
<dbReference type="RefSeq" id="WP_274150449.1">
    <property type="nucleotide sequence ID" value="NZ_CP117811.1"/>
</dbReference>
<dbReference type="EMBL" id="CP117811">
    <property type="protein sequence ID" value="WDE96383.1"/>
    <property type="molecule type" value="Genomic_DNA"/>
</dbReference>
<keyword evidence="4" id="KW-1185">Reference proteome</keyword>
<sequence>MNLLNPLGFIALLSIPVILYIHMLQRKSKKRQISTLFLLNSDKIEKKAGSRLEKLRNSKLLWLNIFAALLLTFLLLQIRKLQEQQVLKIVVVVDSSASVQAFWPSGADKLSAELAKLAKEIKYIDLKIMSSSLDEATIYSGARIDEARQALRNFFPSRSGHDFGPAIRRARSLIDEKGILILCSDHLQDSGEDIKYLLIGEPIVNVGFTGFQADSSGKWQAIVKNHSNQPLNVNWSIGIPGDEKLLTQQLNLKAGELGQLRGEFPPANEKMILSLEEDAFLPDNKLYAVKPLSKKINVNSQGFDDANELELLGILNRFEGVKFQAEESDFQISKIKSLSELGSQPGIYFTDGPYNLIKQDVTALNVPLIEGLNWQGIPFALAGVPSIPEGFFPILKSGKNDLMLMRETRLGHQLLCPFNLNDSEMLKSPAMIILMYRAIEDAKKYRLAYHQKNYETGNEFQDWALLGKEVEVEGLESLSSSHFRTPETSGFFSLHLREGDVRKQIMQGGVFYADAEEGDFSQAQSRNDINIDELETVTIWQERSFLQSFWLLILIIIVFYGWYVFDQRQGLISRRAGK</sequence>
<protein>
    <submittedName>
        <fullName evidence="3">BatA domain-containing protein</fullName>
    </submittedName>
</protein>
<gene>
    <name evidence="3" type="ORF">PQO03_00170</name>
</gene>
<accession>A0ABY7VSZ0</accession>
<evidence type="ECO:0000313" key="4">
    <source>
        <dbReference type="Proteomes" id="UP001214250"/>
    </source>
</evidence>
<dbReference type="Proteomes" id="UP001214250">
    <property type="component" value="Chromosome 1"/>
</dbReference>
<evidence type="ECO:0000259" key="2">
    <source>
        <dbReference type="Pfam" id="PF07584"/>
    </source>
</evidence>
<dbReference type="Pfam" id="PF07584">
    <property type="entry name" value="BatA"/>
    <property type="match status" value="1"/>
</dbReference>
<name>A0ABY7VSZ0_9BACT</name>
<keyword evidence="1" id="KW-0812">Transmembrane</keyword>
<organism evidence="3 4">
    <name type="scientific">Lentisphaera profundi</name>
    <dbReference type="NCBI Taxonomy" id="1658616"/>
    <lineage>
        <taxon>Bacteria</taxon>
        <taxon>Pseudomonadati</taxon>
        <taxon>Lentisphaerota</taxon>
        <taxon>Lentisphaeria</taxon>
        <taxon>Lentisphaerales</taxon>
        <taxon>Lentisphaeraceae</taxon>
        <taxon>Lentisphaera</taxon>
    </lineage>
</organism>
<feature type="transmembrane region" description="Helical" evidence="1">
    <location>
        <begin position="545"/>
        <end position="565"/>
    </location>
</feature>
<reference evidence="3 4" key="1">
    <citation type="submission" date="2023-02" db="EMBL/GenBank/DDBJ databases">
        <title>Genome sequence of Lentisphaera profundi SAORIC-696.</title>
        <authorList>
            <person name="Kim e."/>
            <person name="Cho J.-C."/>
            <person name="Choi A."/>
            <person name="Kang I."/>
        </authorList>
    </citation>
    <scope>NUCLEOTIDE SEQUENCE [LARGE SCALE GENOMIC DNA]</scope>
    <source>
        <strain evidence="3 4">SAORIC-696</strain>
    </source>
</reference>
<feature type="domain" description="Aerotolerance regulator N-terminal" evidence="2">
    <location>
        <begin position="1"/>
        <end position="75"/>
    </location>
</feature>
<dbReference type="PANTHER" id="PTHR37464">
    <property type="entry name" value="BLL2463 PROTEIN"/>
    <property type="match status" value="1"/>
</dbReference>